<proteinExistence type="inferred from homology"/>
<dbReference type="InterPro" id="IPR048254">
    <property type="entry name" value="CDP_ALCOHOL_P_TRANSF_CS"/>
</dbReference>
<evidence type="ECO:0000256" key="1">
    <source>
        <dbReference type="ARBA" id="ARBA00022679"/>
    </source>
</evidence>
<keyword evidence="3" id="KW-0472">Membrane</keyword>
<dbReference type="InterPro" id="IPR043130">
    <property type="entry name" value="CDP-OH_PTrfase_TM_dom"/>
</dbReference>
<evidence type="ECO:0000313" key="5">
    <source>
        <dbReference type="Proteomes" id="UP000316852"/>
    </source>
</evidence>
<dbReference type="GO" id="GO:0008654">
    <property type="term" value="P:phospholipid biosynthetic process"/>
    <property type="evidence" value="ECO:0007669"/>
    <property type="project" value="InterPro"/>
</dbReference>
<evidence type="ECO:0000313" key="4">
    <source>
        <dbReference type="EMBL" id="TMQ59365.1"/>
    </source>
</evidence>
<dbReference type="GO" id="GO:0016020">
    <property type="term" value="C:membrane"/>
    <property type="evidence" value="ECO:0007669"/>
    <property type="project" value="InterPro"/>
</dbReference>
<name>A0A538T6V8_UNCEI</name>
<organism evidence="4 5">
    <name type="scientific">Eiseniibacteriota bacterium</name>
    <dbReference type="NCBI Taxonomy" id="2212470"/>
    <lineage>
        <taxon>Bacteria</taxon>
        <taxon>Candidatus Eiseniibacteriota</taxon>
    </lineage>
</organism>
<dbReference type="Gene3D" id="1.20.120.1760">
    <property type="match status" value="1"/>
</dbReference>
<dbReference type="Proteomes" id="UP000316852">
    <property type="component" value="Unassembled WGS sequence"/>
</dbReference>
<evidence type="ECO:0000256" key="2">
    <source>
        <dbReference type="RuleBase" id="RU003750"/>
    </source>
</evidence>
<keyword evidence="3" id="KW-1133">Transmembrane helix</keyword>
<dbReference type="GO" id="GO:0016780">
    <property type="term" value="F:phosphotransferase activity, for other substituted phosphate groups"/>
    <property type="evidence" value="ECO:0007669"/>
    <property type="project" value="InterPro"/>
</dbReference>
<sequence>MKPPIDLADKGAEVEEWLDLRFFRPLGYWIAKALQPTRVSANQVTLWSLATGLVAGHLFYYAGPWPGALGFVLFIISDIFDSADGQLARLRSVESRFGRIVDGLADNLRFANLYLTLMARLAVQGRNWFDLLLVLAAGLSQSLQGTSVDFIRLSFLSLGPGHREPVELPEEVAVPRQGSLFQKLAAFAYRAYVRRQSWMFPRSMELERRLRQGLLPEQEIRSCRLRQRAVVNLCAWQGHNIRFGLLGAAAVLGWIEGYLWVTVTVMNILLLVSVALYEGNARNLLEAVRSDALVTVAES</sequence>
<dbReference type="AlphaFoldDB" id="A0A538T6V8"/>
<feature type="transmembrane region" description="Helical" evidence="3">
    <location>
        <begin position="258"/>
        <end position="277"/>
    </location>
</feature>
<evidence type="ECO:0000256" key="3">
    <source>
        <dbReference type="SAM" id="Phobius"/>
    </source>
</evidence>
<dbReference type="Pfam" id="PF01066">
    <property type="entry name" value="CDP-OH_P_transf"/>
    <property type="match status" value="1"/>
</dbReference>
<protein>
    <submittedName>
        <fullName evidence="4">CDP-alcohol phosphatidyltransferase family protein</fullName>
    </submittedName>
</protein>
<keyword evidence="1 2" id="KW-0808">Transferase</keyword>
<gene>
    <name evidence="4" type="ORF">E6K76_04665</name>
</gene>
<comment type="caution">
    <text evidence="4">The sequence shown here is derived from an EMBL/GenBank/DDBJ whole genome shotgun (WGS) entry which is preliminary data.</text>
</comment>
<dbReference type="PROSITE" id="PS00379">
    <property type="entry name" value="CDP_ALCOHOL_P_TRANSF"/>
    <property type="match status" value="1"/>
</dbReference>
<accession>A0A538T6V8</accession>
<keyword evidence="3" id="KW-0812">Transmembrane</keyword>
<dbReference type="InterPro" id="IPR000462">
    <property type="entry name" value="CDP-OH_P_trans"/>
</dbReference>
<comment type="similarity">
    <text evidence="2">Belongs to the CDP-alcohol phosphatidyltransferase class-I family.</text>
</comment>
<dbReference type="EMBL" id="VBOW01000022">
    <property type="protein sequence ID" value="TMQ59365.1"/>
    <property type="molecule type" value="Genomic_DNA"/>
</dbReference>
<reference evidence="4 5" key="1">
    <citation type="journal article" date="2019" name="Nat. Microbiol.">
        <title>Mediterranean grassland soil C-N compound turnover is dependent on rainfall and depth, and is mediated by genomically divergent microorganisms.</title>
        <authorList>
            <person name="Diamond S."/>
            <person name="Andeer P.F."/>
            <person name="Li Z."/>
            <person name="Crits-Christoph A."/>
            <person name="Burstein D."/>
            <person name="Anantharaman K."/>
            <person name="Lane K.R."/>
            <person name="Thomas B.C."/>
            <person name="Pan C."/>
            <person name="Northen T.R."/>
            <person name="Banfield J.F."/>
        </authorList>
    </citation>
    <scope>NUCLEOTIDE SEQUENCE [LARGE SCALE GENOMIC DNA]</scope>
    <source>
        <strain evidence="4">WS_6</strain>
    </source>
</reference>